<evidence type="ECO:0000259" key="2">
    <source>
        <dbReference type="Pfam" id="PF02752"/>
    </source>
</evidence>
<comment type="caution">
    <text evidence="3">The sequence shown here is derived from an EMBL/GenBank/DDBJ whole genome shotgun (WGS) entry which is preliminary data.</text>
</comment>
<evidence type="ECO:0000313" key="4">
    <source>
        <dbReference type="Proteomes" id="UP000748756"/>
    </source>
</evidence>
<sequence length="653" mass="70100">MRFFSKHSSANIAATYLAPSGLSISLATKNGQPRRYGPGTIIHGQVNLSLSKPILRPCQLRVVFSCTTTLDLTAEAADHNNNKDDLPSSSTPVPTTTIFEVEHLLIDDQTLPACGRHAPLHFCVKLPLCNYPPSMEEGERLVSYTLQAILSFDADLGNGSIVKASTSSTPNKIMYMPHVSYAAAMVGGAQQARPGVTNAAAVATASCRPTPSSAPLHETGGQLVVESRSGTKTINASVQSKTSVCIGDHTSMILKVENDSDITLQAIRLALVRQISFPSSPNNSPKIAGSLSSHSVHTSSSSSYTSPISTTVHAATIPVAKVSNRNSTWTQQLQFRIPSHLNLLPSVNKSITPLLNVEYFIVLSLPIPQRQGGFVSRLAASTRKRPSIDLSIFHSHSSSPPSSTTASDASHLLSTSPPGSSDVSSSSKTPTVLQLAPIPITLTSVPSYADGRKSRPIPHHMEVEDRPTFVRDRFEEEMIQQLSCLESLVMDDGDDDDLDIDLLVEEACRRRRRRDASSSEDSDDDNGDEGAESEEEDEEEDSRVPARFRKPYRNSSLPTPSSNSGLSTPPPSPPYLAKAMSDDAMMVQTMRERSFARNMAISNSNALPSIAAVAALGGRLPLSSTLGPKACGLSKDLLMDLHQSKGQQPRSSV</sequence>
<dbReference type="GO" id="GO:0005737">
    <property type="term" value="C:cytoplasm"/>
    <property type="evidence" value="ECO:0007669"/>
    <property type="project" value="TreeGrafter"/>
</dbReference>
<gene>
    <name evidence="3" type="ORF">BG015_008205</name>
</gene>
<dbReference type="Proteomes" id="UP000748756">
    <property type="component" value="Unassembled WGS sequence"/>
</dbReference>
<feature type="compositionally biased region" description="Polar residues" evidence="1">
    <location>
        <begin position="553"/>
        <end position="567"/>
    </location>
</feature>
<dbReference type="Pfam" id="PF02752">
    <property type="entry name" value="Arrestin_C"/>
    <property type="match status" value="1"/>
</dbReference>
<protein>
    <recommendedName>
        <fullName evidence="2">Arrestin C-terminal-like domain-containing protein</fullName>
    </recommendedName>
</protein>
<keyword evidence="4" id="KW-1185">Reference proteome</keyword>
<dbReference type="EMBL" id="JAAAUQ010000467">
    <property type="protein sequence ID" value="KAF9149980.1"/>
    <property type="molecule type" value="Genomic_DNA"/>
</dbReference>
<name>A0A9P5S0V0_9FUNG</name>
<feature type="compositionally biased region" description="Acidic residues" evidence="1">
    <location>
        <begin position="518"/>
        <end position="541"/>
    </location>
</feature>
<feature type="domain" description="Arrestin C-terminal-like" evidence="2">
    <location>
        <begin position="240"/>
        <end position="368"/>
    </location>
</feature>
<dbReference type="PANTHER" id="PTHR11188">
    <property type="entry name" value="ARRESTIN DOMAIN CONTAINING PROTEIN"/>
    <property type="match status" value="1"/>
</dbReference>
<dbReference type="InterPro" id="IPR011022">
    <property type="entry name" value="Arrestin_C-like"/>
</dbReference>
<proteinExistence type="predicted"/>
<feature type="region of interest" description="Disordered" evidence="1">
    <location>
        <begin position="445"/>
        <end position="464"/>
    </location>
</feature>
<organism evidence="3 4">
    <name type="scientific">Linnemannia schmuckeri</name>
    <dbReference type="NCBI Taxonomy" id="64567"/>
    <lineage>
        <taxon>Eukaryota</taxon>
        <taxon>Fungi</taxon>
        <taxon>Fungi incertae sedis</taxon>
        <taxon>Mucoromycota</taxon>
        <taxon>Mortierellomycotina</taxon>
        <taxon>Mortierellomycetes</taxon>
        <taxon>Mortierellales</taxon>
        <taxon>Mortierellaceae</taxon>
        <taxon>Linnemannia</taxon>
    </lineage>
</organism>
<accession>A0A9P5S0V0</accession>
<feature type="region of interest" description="Disordered" evidence="1">
    <location>
        <begin position="392"/>
        <end position="430"/>
    </location>
</feature>
<feature type="region of interest" description="Disordered" evidence="1">
    <location>
        <begin position="510"/>
        <end position="578"/>
    </location>
</feature>
<reference evidence="3" key="1">
    <citation type="journal article" date="2020" name="Fungal Divers.">
        <title>Resolving the Mortierellaceae phylogeny through synthesis of multi-gene phylogenetics and phylogenomics.</title>
        <authorList>
            <person name="Vandepol N."/>
            <person name="Liber J."/>
            <person name="Desiro A."/>
            <person name="Na H."/>
            <person name="Kennedy M."/>
            <person name="Barry K."/>
            <person name="Grigoriev I.V."/>
            <person name="Miller A.N."/>
            <person name="O'Donnell K."/>
            <person name="Stajich J.E."/>
            <person name="Bonito G."/>
        </authorList>
    </citation>
    <scope>NUCLEOTIDE SEQUENCE</scope>
    <source>
        <strain evidence="3">NRRL 6426</strain>
    </source>
</reference>
<dbReference type="OrthoDB" id="2438877at2759"/>
<evidence type="ECO:0000313" key="3">
    <source>
        <dbReference type="EMBL" id="KAF9149980.1"/>
    </source>
</evidence>
<dbReference type="Gene3D" id="2.60.40.640">
    <property type="match status" value="2"/>
</dbReference>
<evidence type="ECO:0000256" key="1">
    <source>
        <dbReference type="SAM" id="MobiDB-lite"/>
    </source>
</evidence>
<dbReference type="AlphaFoldDB" id="A0A9P5S0V0"/>
<dbReference type="PANTHER" id="PTHR11188:SF17">
    <property type="entry name" value="FI21816P1"/>
    <property type="match status" value="1"/>
</dbReference>
<dbReference type="GO" id="GO:0015031">
    <property type="term" value="P:protein transport"/>
    <property type="evidence" value="ECO:0007669"/>
    <property type="project" value="TreeGrafter"/>
</dbReference>
<dbReference type="InterPro" id="IPR050357">
    <property type="entry name" value="Arrestin_domain-protein"/>
</dbReference>
<dbReference type="InterPro" id="IPR014752">
    <property type="entry name" value="Arrestin-like_C"/>
</dbReference>